<protein>
    <submittedName>
        <fullName evidence="2">Uncharacterized protein</fullName>
    </submittedName>
</protein>
<gene>
    <name evidence="2" type="ORF">EVAR_51495_1</name>
</gene>
<name>A0A4C1XD97_EUMVA</name>
<keyword evidence="3" id="KW-1185">Reference proteome</keyword>
<evidence type="ECO:0000313" key="3">
    <source>
        <dbReference type="Proteomes" id="UP000299102"/>
    </source>
</evidence>
<evidence type="ECO:0000313" key="2">
    <source>
        <dbReference type="EMBL" id="GBP60932.1"/>
    </source>
</evidence>
<feature type="region of interest" description="Disordered" evidence="1">
    <location>
        <begin position="26"/>
        <end position="45"/>
    </location>
</feature>
<dbReference type="Proteomes" id="UP000299102">
    <property type="component" value="Unassembled WGS sequence"/>
</dbReference>
<comment type="caution">
    <text evidence="2">The sequence shown here is derived from an EMBL/GenBank/DDBJ whole genome shotgun (WGS) entry which is preliminary data.</text>
</comment>
<proteinExistence type="predicted"/>
<dbReference type="EMBL" id="BGZK01000800">
    <property type="protein sequence ID" value="GBP60932.1"/>
    <property type="molecule type" value="Genomic_DNA"/>
</dbReference>
<evidence type="ECO:0000256" key="1">
    <source>
        <dbReference type="SAM" id="MobiDB-lite"/>
    </source>
</evidence>
<accession>A0A4C1XD97</accession>
<dbReference type="AlphaFoldDB" id="A0A4C1XD97"/>
<reference evidence="2 3" key="1">
    <citation type="journal article" date="2019" name="Commun. Biol.">
        <title>The bagworm genome reveals a unique fibroin gene that provides high tensile strength.</title>
        <authorList>
            <person name="Kono N."/>
            <person name="Nakamura H."/>
            <person name="Ohtoshi R."/>
            <person name="Tomita M."/>
            <person name="Numata K."/>
            <person name="Arakawa K."/>
        </authorList>
    </citation>
    <scope>NUCLEOTIDE SEQUENCE [LARGE SCALE GENOMIC DNA]</scope>
</reference>
<organism evidence="2 3">
    <name type="scientific">Eumeta variegata</name>
    <name type="common">Bagworm moth</name>
    <name type="synonym">Eumeta japonica</name>
    <dbReference type="NCBI Taxonomy" id="151549"/>
    <lineage>
        <taxon>Eukaryota</taxon>
        <taxon>Metazoa</taxon>
        <taxon>Ecdysozoa</taxon>
        <taxon>Arthropoda</taxon>
        <taxon>Hexapoda</taxon>
        <taxon>Insecta</taxon>
        <taxon>Pterygota</taxon>
        <taxon>Neoptera</taxon>
        <taxon>Endopterygota</taxon>
        <taxon>Lepidoptera</taxon>
        <taxon>Glossata</taxon>
        <taxon>Ditrysia</taxon>
        <taxon>Tineoidea</taxon>
        <taxon>Psychidae</taxon>
        <taxon>Oiketicinae</taxon>
        <taxon>Eumeta</taxon>
    </lineage>
</organism>
<sequence length="70" mass="7728">MTFDEIIVGNAGSEILFLINKNKRRDLRVGPPSETPRLSVGTSPDAVTHGVRRLLKSPVTVVTRSYTFES</sequence>